<sequence>MLNAPQSHWSESSGWEMVKCLSMIEKEDLKENVKKANFISLSIDEVTTVDNTAWVCIHIYTLENHIRTPHLLGVMKMVENCNVENLYKIVVSHLKDVAGMTDYEIATKLVCVGADGASIMQGHRTGLCVRLQTTVAPYMLPIHCMAHIMNLAYKMVSNHENVAKLEDLIRELHAYMSNNPKSFLEFQKFAIGITYGKKLLKDVETRWISLYELACRVREEYPSLVGFMQKYRHKVDRARDLLFRLTDLETLLTLVGILPMLKEINTLMKHAQ</sequence>
<evidence type="ECO:0000313" key="1">
    <source>
        <dbReference type="EMBL" id="KAH9325700.1"/>
    </source>
</evidence>
<protein>
    <recommendedName>
        <fullName evidence="3">DUF4371 domain-containing protein</fullName>
    </recommendedName>
</protein>
<dbReference type="Proteomes" id="UP000824469">
    <property type="component" value="Unassembled WGS sequence"/>
</dbReference>
<dbReference type="SUPFAM" id="SSF53098">
    <property type="entry name" value="Ribonuclease H-like"/>
    <property type="match status" value="1"/>
</dbReference>
<proteinExistence type="predicted"/>
<comment type="caution">
    <text evidence="1">The sequence shown here is derived from an EMBL/GenBank/DDBJ whole genome shotgun (WGS) entry which is preliminary data.</text>
</comment>
<accession>A0AA38LKG8</accession>
<name>A0AA38LKG8_TAXCH</name>
<reference evidence="1 2" key="1">
    <citation type="journal article" date="2021" name="Nat. Plants">
        <title>The Taxus genome provides insights into paclitaxel biosynthesis.</title>
        <authorList>
            <person name="Xiong X."/>
            <person name="Gou J."/>
            <person name="Liao Q."/>
            <person name="Li Y."/>
            <person name="Zhou Q."/>
            <person name="Bi G."/>
            <person name="Li C."/>
            <person name="Du R."/>
            <person name="Wang X."/>
            <person name="Sun T."/>
            <person name="Guo L."/>
            <person name="Liang H."/>
            <person name="Lu P."/>
            <person name="Wu Y."/>
            <person name="Zhang Z."/>
            <person name="Ro D.K."/>
            <person name="Shang Y."/>
            <person name="Huang S."/>
            <person name="Yan J."/>
        </authorList>
    </citation>
    <scope>NUCLEOTIDE SEQUENCE [LARGE SCALE GENOMIC DNA]</scope>
    <source>
        <strain evidence="1">Ta-2019</strain>
    </source>
</reference>
<dbReference type="AlphaFoldDB" id="A0AA38LKG8"/>
<gene>
    <name evidence="1" type="ORF">KI387_005878</name>
</gene>
<dbReference type="PANTHER" id="PTHR46880:SF5">
    <property type="entry name" value="DUF4371 DOMAIN-CONTAINING PROTEIN"/>
    <property type="match status" value="1"/>
</dbReference>
<organism evidence="1 2">
    <name type="scientific">Taxus chinensis</name>
    <name type="common">Chinese yew</name>
    <name type="synonym">Taxus wallichiana var. chinensis</name>
    <dbReference type="NCBI Taxonomy" id="29808"/>
    <lineage>
        <taxon>Eukaryota</taxon>
        <taxon>Viridiplantae</taxon>
        <taxon>Streptophyta</taxon>
        <taxon>Embryophyta</taxon>
        <taxon>Tracheophyta</taxon>
        <taxon>Spermatophyta</taxon>
        <taxon>Pinopsida</taxon>
        <taxon>Pinidae</taxon>
        <taxon>Conifers II</taxon>
        <taxon>Cupressales</taxon>
        <taxon>Taxaceae</taxon>
        <taxon>Taxus</taxon>
    </lineage>
</organism>
<dbReference type="InterPro" id="IPR012337">
    <property type="entry name" value="RNaseH-like_sf"/>
</dbReference>
<keyword evidence="2" id="KW-1185">Reference proteome</keyword>
<evidence type="ECO:0008006" key="3">
    <source>
        <dbReference type="Google" id="ProtNLM"/>
    </source>
</evidence>
<evidence type="ECO:0000313" key="2">
    <source>
        <dbReference type="Proteomes" id="UP000824469"/>
    </source>
</evidence>
<dbReference type="EMBL" id="JAHRHJ020000002">
    <property type="protein sequence ID" value="KAH9325700.1"/>
    <property type="molecule type" value="Genomic_DNA"/>
</dbReference>
<feature type="non-terminal residue" evidence="1">
    <location>
        <position position="272"/>
    </location>
</feature>
<dbReference type="PANTHER" id="PTHR46880">
    <property type="entry name" value="RAS-ASSOCIATING DOMAIN-CONTAINING PROTEIN"/>
    <property type="match status" value="1"/>
</dbReference>